<organism evidence="1 2">
    <name type="scientific">Pleurodeles waltl</name>
    <name type="common">Iberian ribbed newt</name>
    <dbReference type="NCBI Taxonomy" id="8319"/>
    <lineage>
        <taxon>Eukaryota</taxon>
        <taxon>Metazoa</taxon>
        <taxon>Chordata</taxon>
        <taxon>Craniata</taxon>
        <taxon>Vertebrata</taxon>
        <taxon>Euteleostomi</taxon>
        <taxon>Amphibia</taxon>
        <taxon>Batrachia</taxon>
        <taxon>Caudata</taxon>
        <taxon>Salamandroidea</taxon>
        <taxon>Salamandridae</taxon>
        <taxon>Pleurodelinae</taxon>
        <taxon>Pleurodeles</taxon>
    </lineage>
</organism>
<evidence type="ECO:0000313" key="1">
    <source>
        <dbReference type="EMBL" id="KAJ1097381.1"/>
    </source>
</evidence>
<sequence length="151" mass="17193">MTRYCLTQESETACQRYVLKKKQRKNKVTLFTAEQDGAEQYKKRRPEENPLYQMQAERQHLGLFDEASGYQQGVLYGPAGTMAGRKSRHNKLSCSEASYLPSKKKYLRANRGAKCQPEHGPVSVLCSTERQQLSLCALQSDLKDSKRAEAK</sequence>
<keyword evidence="2" id="KW-1185">Reference proteome</keyword>
<gene>
    <name evidence="1" type="ORF">NDU88_002501</name>
</gene>
<reference evidence="1" key="1">
    <citation type="journal article" date="2022" name="bioRxiv">
        <title>Sequencing and chromosome-scale assembly of the giantPleurodeles waltlgenome.</title>
        <authorList>
            <person name="Brown T."/>
            <person name="Elewa A."/>
            <person name="Iarovenko S."/>
            <person name="Subramanian E."/>
            <person name="Araus A.J."/>
            <person name="Petzold A."/>
            <person name="Susuki M."/>
            <person name="Suzuki K.-i.T."/>
            <person name="Hayashi T."/>
            <person name="Toyoda A."/>
            <person name="Oliveira C."/>
            <person name="Osipova E."/>
            <person name="Leigh N.D."/>
            <person name="Simon A."/>
            <person name="Yun M.H."/>
        </authorList>
    </citation>
    <scope>NUCLEOTIDE SEQUENCE</scope>
    <source>
        <strain evidence="1">20211129_DDA</strain>
        <tissue evidence="1">Liver</tissue>
    </source>
</reference>
<evidence type="ECO:0000313" key="2">
    <source>
        <dbReference type="Proteomes" id="UP001066276"/>
    </source>
</evidence>
<protein>
    <submittedName>
        <fullName evidence="1">Uncharacterized protein</fullName>
    </submittedName>
</protein>
<proteinExistence type="predicted"/>
<accession>A0AAV7M0S3</accession>
<dbReference type="AlphaFoldDB" id="A0AAV7M0S3"/>
<dbReference type="EMBL" id="JANPWB010000014">
    <property type="protein sequence ID" value="KAJ1097381.1"/>
    <property type="molecule type" value="Genomic_DNA"/>
</dbReference>
<name>A0AAV7M0S3_PLEWA</name>
<comment type="caution">
    <text evidence="1">The sequence shown here is derived from an EMBL/GenBank/DDBJ whole genome shotgun (WGS) entry which is preliminary data.</text>
</comment>
<dbReference type="Proteomes" id="UP001066276">
    <property type="component" value="Chromosome 10"/>
</dbReference>